<dbReference type="Gene3D" id="1.25.10.10">
    <property type="entry name" value="Leucine-rich Repeat Variant"/>
    <property type="match status" value="1"/>
</dbReference>
<dbReference type="SUPFAM" id="SSF48371">
    <property type="entry name" value="ARM repeat"/>
    <property type="match status" value="1"/>
</dbReference>
<reference evidence="2" key="3">
    <citation type="submission" date="2025-09" db="UniProtKB">
        <authorList>
            <consortium name="Ensembl"/>
        </authorList>
    </citation>
    <scope>IDENTIFICATION</scope>
</reference>
<sequence>MVDADWHDNAMVTMVHQGGFVRVRKRDLERLTTEVMQLRDFLPKVISRDVLEKVRQGHVVDVVKERIELEREQLQQDYLHLCSRLDAAHCECQREREEKLALRQQLWVSQEQLQQQAEFCTTLGVASCTLLWSVSSKEEVIKDILADRKAEAFLAVAAQTLESFVGQSLDREGKVEQQTSSQEMQFVLALAGIVTNIAAVTCGRDFLSSSAHMLLDTLMQLLGVMKPGVFSKLKVLMLMALYNVSISIKGLKYISESSCLLQLLPSLLQDSDGEVCHCALRLLQSLLLQNNEALPCVGPMLWDRLPLAHLQQLCSSRNPILRQAAEEMLDHLAALGGPWRDTLNGMDKKGPSQGSVTKPEKF</sequence>
<gene>
    <name evidence="2" type="primary">HSF2BP</name>
    <name evidence="2" type="synonym">hsf2bp</name>
</gene>
<reference evidence="2 3" key="1">
    <citation type="submission" date="2019-04" db="EMBL/GenBank/DDBJ databases">
        <authorList>
            <consortium name="Wellcome Sanger Institute Data Sharing"/>
        </authorList>
    </citation>
    <scope>NUCLEOTIDE SEQUENCE [LARGE SCALE GENOMIC DNA]</scope>
</reference>
<dbReference type="Ensembl" id="ENSSFOT00015036303.2">
    <property type="protein sequence ID" value="ENSSFOP00015035913.1"/>
    <property type="gene ID" value="ENSSFOG00015022865.2"/>
</dbReference>
<dbReference type="InterPro" id="IPR011989">
    <property type="entry name" value="ARM-like"/>
</dbReference>
<dbReference type="InterPro" id="IPR016024">
    <property type="entry name" value="ARM-type_fold"/>
</dbReference>
<dbReference type="InterPro" id="IPR039584">
    <property type="entry name" value="HSF2BP"/>
</dbReference>
<evidence type="ECO:0000313" key="2">
    <source>
        <dbReference type="Ensembl" id="ENSSFOP00015035913.1"/>
    </source>
</evidence>
<keyword evidence="3" id="KW-1185">Reference proteome</keyword>
<organism evidence="2 3">
    <name type="scientific">Scleropages formosus</name>
    <name type="common">Asian bonytongue</name>
    <name type="synonym">Osteoglossum formosum</name>
    <dbReference type="NCBI Taxonomy" id="113540"/>
    <lineage>
        <taxon>Eukaryota</taxon>
        <taxon>Metazoa</taxon>
        <taxon>Chordata</taxon>
        <taxon>Craniata</taxon>
        <taxon>Vertebrata</taxon>
        <taxon>Euteleostomi</taxon>
        <taxon>Actinopterygii</taxon>
        <taxon>Neopterygii</taxon>
        <taxon>Teleostei</taxon>
        <taxon>Osteoglossocephala</taxon>
        <taxon>Osteoglossomorpha</taxon>
        <taxon>Osteoglossiformes</taxon>
        <taxon>Osteoglossidae</taxon>
        <taxon>Scleropages</taxon>
    </lineage>
</organism>
<protein>
    <submittedName>
        <fullName evidence="2">Heat shock transcription factor 2 binding protein</fullName>
    </submittedName>
</protein>
<proteinExistence type="predicted"/>
<dbReference type="AlphaFoldDB" id="A0A8C9V8K7"/>
<dbReference type="OrthoDB" id="10065854at2759"/>
<dbReference type="PANTHER" id="PTHR15434">
    <property type="entry name" value="HEAT SHOCK FACTOR 2-BINDING PROTEIN"/>
    <property type="match status" value="1"/>
</dbReference>
<name>A0A8C9V8K7_SCLFO</name>
<accession>A0A8C9V8K7</accession>
<feature type="region of interest" description="Disordered" evidence="1">
    <location>
        <begin position="343"/>
        <end position="362"/>
    </location>
</feature>
<dbReference type="PANTHER" id="PTHR15434:SF2">
    <property type="entry name" value="HEAT SHOCK FACTOR 2-BINDING PROTEIN"/>
    <property type="match status" value="1"/>
</dbReference>
<reference evidence="2" key="2">
    <citation type="submission" date="2025-08" db="UniProtKB">
        <authorList>
            <consortium name="Ensembl"/>
        </authorList>
    </citation>
    <scope>IDENTIFICATION</scope>
</reference>
<dbReference type="Proteomes" id="UP000694397">
    <property type="component" value="Chromosome 1"/>
</dbReference>
<evidence type="ECO:0000313" key="3">
    <source>
        <dbReference type="Proteomes" id="UP000694397"/>
    </source>
</evidence>
<dbReference type="GeneTree" id="ENSGT00390000008490"/>
<dbReference type="GO" id="GO:0005829">
    <property type="term" value="C:cytosol"/>
    <property type="evidence" value="ECO:0007669"/>
    <property type="project" value="TreeGrafter"/>
</dbReference>
<evidence type="ECO:0000256" key="1">
    <source>
        <dbReference type="SAM" id="MobiDB-lite"/>
    </source>
</evidence>